<reference evidence="2" key="1">
    <citation type="submission" date="2023-10" db="EMBL/GenBank/DDBJ databases">
        <title>Genome assemblies of two species of porcelain crab, Petrolisthes cinctipes and Petrolisthes manimaculis (Anomura: Porcellanidae).</title>
        <authorList>
            <person name="Angst P."/>
        </authorList>
    </citation>
    <scope>NUCLEOTIDE SEQUENCE</scope>
    <source>
        <strain evidence="2">PB745_01</strain>
        <tissue evidence="2">Gill</tissue>
    </source>
</reference>
<proteinExistence type="predicted"/>
<keyword evidence="3" id="KW-1185">Reference proteome</keyword>
<accession>A0AAE1FNR5</accession>
<sequence>MRLDHTRLKKSRRPIHTSPAQPSPTLTRRCAHGVVRCRDVMTAADLTLCSLPPGQRSHCHKLATVTLCRR</sequence>
<dbReference type="EMBL" id="JAWQEG010001715">
    <property type="protein sequence ID" value="KAK3877136.1"/>
    <property type="molecule type" value="Genomic_DNA"/>
</dbReference>
<gene>
    <name evidence="2" type="ORF">Pcinc_018119</name>
</gene>
<organism evidence="2 3">
    <name type="scientific">Petrolisthes cinctipes</name>
    <name type="common">Flat porcelain crab</name>
    <dbReference type="NCBI Taxonomy" id="88211"/>
    <lineage>
        <taxon>Eukaryota</taxon>
        <taxon>Metazoa</taxon>
        <taxon>Ecdysozoa</taxon>
        <taxon>Arthropoda</taxon>
        <taxon>Crustacea</taxon>
        <taxon>Multicrustacea</taxon>
        <taxon>Malacostraca</taxon>
        <taxon>Eumalacostraca</taxon>
        <taxon>Eucarida</taxon>
        <taxon>Decapoda</taxon>
        <taxon>Pleocyemata</taxon>
        <taxon>Anomura</taxon>
        <taxon>Galatheoidea</taxon>
        <taxon>Porcellanidae</taxon>
        <taxon>Petrolisthes</taxon>
    </lineage>
</organism>
<evidence type="ECO:0000313" key="2">
    <source>
        <dbReference type="EMBL" id="KAK3877136.1"/>
    </source>
</evidence>
<dbReference type="Proteomes" id="UP001286313">
    <property type="component" value="Unassembled WGS sequence"/>
</dbReference>
<dbReference type="AlphaFoldDB" id="A0AAE1FNR5"/>
<feature type="region of interest" description="Disordered" evidence="1">
    <location>
        <begin position="1"/>
        <end position="26"/>
    </location>
</feature>
<protein>
    <submittedName>
        <fullName evidence="2">Uncharacterized protein</fullName>
    </submittedName>
</protein>
<comment type="caution">
    <text evidence="2">The sequence shown here is derived from an EMBL/GenBank/DDBJ whole genome shotgun (WGS) entry which is preliminary data.</text>
</comment>
<evidence type="ECO:0000313" key="3">
    <source>
        <dbReference type="Proteomes" id="UP001286313"/>
    </source>
</evidence>
<evidence type="ECO:0000256" key="1">
    <source>
        <dbReference type="SAM" id="MobiDB-lite"/>
    </source>
</evidence>
<name>A0AAE1FNR5_PETCI</name>